<reference evidence="6" key="1">
    <citation type="submission" date="2020-08" db="EMBL/GenBank/DDBJ databases">
        <title>Plant Genome Project.</title>
        <authorList>
            <person name="Zhang R.-G."/>
        </authorList>
    </citation>
    <scope>NUCLEOTIDE SEQUENCE</scope>
    <source>
        <strain evidence="6">WSP0</strain>
        <tissue evidence="6">Leaf</tissue>
    </source>
</reference>
<evidence type="ECO:0000256" key="4">
    <source>
        <dbReference type="SAM" id="Phobius"/>
    </source>
</evidence>
<feature type="region of interest" description="Disordered" evidence="3">
    <location>
        <begin position="114"/>
        <end position="148"/>
    </location>
</feature>
<dbReference type="SUPFAM" id="SSF54403">
    <property type="entry name" value="Cystatin/monellin"/>
    <property type="match status" value="1"/>
</dbReference>
<dbReference type="Proteomes" id="UP000823749">
    <property type="component" value="Chromosome 9"/>
</dbReference>
<gene>
    <name evidence="6" type="ORF">RHGRI_025322</name>
</gene>
<keyword evidence="4" id="KW-0472">Membrane</keyword>
<comment type="caution">
    <text evidence="6">The sequence shown here is derived from an EMBL/GenBank/DDBJ whole genome shotgun (WGS) entry which is preliminary data.</text>
</comment>
<evidence type="ECO:0000259" key="5">
    <source>
        <dbReference type="SMART" id="SM00043"/>
    </source>
</evidence>
<proteinExistence type="predicted"/>
<dbReference type="InterPro" id="IPR046350">
    <property type="entry name" value="Cystatin_sf"/>
</dbReference>
<keyword evidence="7" id="KW-1185">Reference proteome</keyword>
<sequence length="251" mass="26874">MRRTKSRLRRLLASQGQAPHSGLKMSPIAASSLGLNLIKMRLGPLPQESFSVFSKGQVGLVIFLSLLLLLMPAMPPPPFVLLRLHHWVLVRGGERPHVASTAGDDATIAVACSSSSSSLGSGSEKDSLEAAGKDKGNKKLTAAPQGMDPEDFRRSFTGGIACAGPVTDPTVVEPACSAVQQYNVQQNAKLEFVRVLRGYIEVGLPSKFILILEAIDAGMKKKCRAEILQDASNNYDMVLQSFEVDSGSPET</sequence>
<dbReference type="SMART" id="SM00043">
    <property type="entry name" value="CY"/>
    <property type="match status" value="1"/>
</dbReference>
<dbReference type="EMBL" id="JACTNZ010000009">
    <property type="protein sequence ID" value="KAG5530339.1"/>
    <property type="molecule type" value="Genomic_DNA"/>
</dbReference>
<dbReference type="EMBL" id="JACTNZ010000009">
    <property type="protein sequence ID" value="KAG5530340.1"/>
    <property type="molecule type" value="Genomic_DNA"/>
</dbReference>
<evidence type="ECO:0000256" key="3">
    <source>
        <dbReference type="SAM" id="MobiDB-lite"/>
    </source>
</evidence>
<accession>A0AAV6IU24</accession>
<dbReference type="EMBL" id="JACTNZ010000009">
    <property type="protein sequence ID" value="KAG5530338.1"/>
    <property type="molecule type" value="Genomic_DNA"/>
</dbReference>
<dbReference type="AlphaFoldDB" id="A0AAV6IU24"/>
<feature type="compositionally biased region" description="Basic and acidic residues" evidence="3">
    <location>
        <begin position="123"/>
        <end position="137"/>
    </location>
</feature>
<evidence type="ECO:0000313" key="7">
    <source>
        <dbReference type="Proteomes" id="UP000823749"/>
    </source>
</evidence>
<protein>
    <recommendedName>
        <fullName evidence="5">Cystatin domain-containing protein</fullName>
    </recommendedName>
</protein>
<keyword evidence="4" id="KW-0812">Transmembrane</keyword>
<feature type="domain" description="Cystatin" evidence="5">
    <location>
        <begin position="160"/>
        <end position="245"/>
    </location>
</feature>
<dbReference type="InterPro" id="IPR000010">
    <property type="entry name" value="Cystatin_dom"/>
</dbReference>
<dbReference type="GO" id="GO:0004869">
    <property type="term" value="F:cysteine-type endopeptidase inhibitor activity"/>
    <property type="evidence" value="ECO:0007669"/>
    <property type="project" value="UniProtKB-KW"/>
</dbReference>
<keyword evidence="2" id="KW-0789">Thiol protease inhibitor</keyword>
<keyword evidence="4" id="KW-1133">Transmembrane helix</keyword>
<dbReference type="Gene3D" id="3.10.450.10">
    <property type="match status" value="1"/>
</dbReference>
<evidence type="ECO:0000256" key="1">
    <source>
        <dbReference type="ARBA" id="ARBA00022690"/>
    </source>
</evidence>
<feature type="transmembrane region" description="Helical" evidence="4">
    <location>
        <begin position="58"/>
        <end position="82"/>
    </location>
</feature>
<evidence type="ECO:0000313" key="6">
    <source>
        <dbReference type="EMBL" id="KAG5530340.1"/>
    </source>
</evidence>
<organism evidence="6 7">
    <name type="scientific">Rhododendron griersonianum</name>
    <dbReference type="NCBI Taxonomy" id="479676"/>
    <lineage>
        <taxon>Eukaryota</taxon>
        <taxon>Viridiplantae</taxon>
        <taxon>Streptophyta</taxon>
        <taxon>Embryophyta</taxon>
        <taxon>Tracheophyta</taxon>
        <taxon>Spermatophyta</taxon>
        <taxon>Magnoliopsida</taxon>
        <taxon>eudicotyledons</taxon>
        <taxon>Gunneridae</taxon>
        <taxon>Pentapetalae</taxon>
        <taxon>asterids</taxon>
        <taxon>Ericales</taxon>
        <taxon>Ericaceae</taxon>
        <taxon>Ericoideae</taxon>
        <taxon>Rhodoreae</taxon>
        <taxon>Rhododendron</taxon>
    </lineage>
</organism>
<evidence type="ECO:0000256" key="2">
    <source>
        <dbReference type="ARBA" id="ARBA00022704"/>
    </source>
</evidence>
<keyword evidence="1" id="KW-0646">Protease inhibitor</keyword>
<name>A0AAV6IU24_9ERIC</name>